<evidence type="ECO:0000313" key="2">
    <source>
        <dbReference type="EMBL" id="NMX03119.1"/>
    </source>
</evidence>
<comment type="caution">
    <text evidence="2">The sequence shown here is derived from an EMBL/GenBank/DDBJ whole genome shotgun (WGS) entry which is preliminary data.</text>
</comment>
<gene>
    <name evidence="2" type="ORF">HHJ77_04005</name>
</gene>
<dbReference type="RefSeq" id="WP_169762426.1">
    <property type="nucleotide sequence ID" value="NZ_JABCUS010000007.1"/>
</dbReference>
<proteinExistence type="predicted"/>
<organism evidence="2 3">
    <name type="scientific">Mobiluncus mulieris</name>
    <dbReference type="NCBI Taxonomy" id="2052"/>
    <lineage>
        <taxon>Bacteria</taxon>
        <taxon>Bacillati</taxon>
        <taxon>Actinomycetota</taxon>
        <taxon>Actinomycetes</taxon>
        <taxon>Actinomycetales</taxon>
        <taxon>Actinomycetaceae</taxon>
        <taxon>Mobiluncus</taxon>
    </lineage>
</organism>
<protein>
    <submittedName>
        <fullName evidence="2">Uncharacterized protein</fullName>
    </submittedName>
</protein>
<feature type="chain" id="PRO_5030620057" evidence="1">
    <location>
        <begin position="30"/>
        <end position="103"/>
    </location>
</feature>
<keyword evidence="1" id="KW-0732">Signal</keyword>
<dbReference type="Proteomes" id="UP000575397">
    <property type="component" value="Unassembled WGS sequence"/>
</dbReference>
<dbReference type="EMBL" id="JABCUS010000007">
    <property type="protein sequence ID" value="NMX03119.1"/>
    <property type="molecule type" value="Genomic_DNA"/>
</dbReference>
<accession>A0A7Y0YHU6</accession>
<dbReference type="AlphaFoldDB" id="A0A7Y0YHU6"/>
<name>A0A7Y0YHU6_9ACTO</name>
<evidence type="ECO:0000256" key="1">
    <source>
        <dbReference type="SAM" id="SignalP"/>
    </source>
</evidence>
<sequence>MKARILKLMSGVTATLLLTLSVGVTTAFAGSSWQGQASDIPVIIRTLRYYGSPVFAPPSPAPSEKVKKITFNATFANVPTGKQGQFDCINLIFLCMGHCRLGG</sequence>
<evidence type="ECO:0000313" key="3">
    <source>
        <dbReference type="Proteomes" id="UP000575397"/>
    </source>
</evidence>
<reference evidence="2 3" key="1">
    <citation type="submission" date="2020-04" db="EMBL/GenBank/DDBJ databases">
        <title>Antimicrobial susceptibility and clonality of vaginal-derived multi-drug resistant Mobiluncus isolates in China.</title>
        <authorList>
            <person name="Zhang X."/>
        </authorList>
    </citation>
    <scope>NUCLEOTIDE SEQUENCE [LARGE SCALE GENOMIC DNA]</scope>
    <source>
        <strain evidence="2 3">12</strain>
    </source>
</reference>
<feature type="signal peptide" evidence="1">
    <location>
        <begin position="1"/>
        <end position="29"/>
    </location>
</feature>